<accession>A0A2C9XPB8</accession>
<feature type="region of interest" description="Disordered" evidence="1">
    <location>
        <begin position="807"/>
        <end position="834"/>
    </location>
</feature>
<sequence length="834" mass="95963">MAGLVKETPTLPKDIIRTYLPREGLEVYAKRMENESYRLVTDLRSGDVYGNPFWLKGNRLARFTEPASFTEEQNARLKRLAKEIDPDQIFVVEPNLNANAYGSGKVMSVAEKGKETKYFITINGHTVPVRVTPIEEHGVRYDVVDGEKIYPVNFNGKEWYFEPATSPFVSKKLADEVMKNMDEFESIKDPSVLSGPDEQTLMWNKYGRSYIKINDHYIPLIQLYKNWDWYHLVKKDIQQPMTVLIFEPENELFRLETSLDKRLREGERLKQVEAGSSQGISRQTGQEVELPPVGDLPDPPGRGEEWNEFRNVQDIEVEVPPVSIDEDTTVRMDSLTRFLPEPRIYVYNHEDVNKYKILEFITGVFSKEPPLPYRVYKSLKLSNKPDFLKPFVLELIKDYKKAQERFQKTLEVCQNVLTKGRIAETPQGEYLVKMFRLESAVNQEQILLEIVQRLISISRKGMEFLQKTADWGYENILIASSELVKQPGSKEYISASQNSIAFRAFIFPTDPECRIIFLADSFYLNPDFDKGGMINSGKSRTLMHETTHLVAKTVDVAKYYRETIGIKKTGKMVLEEYQKQRSRIFFSDGFKKFVKHIERTQNKPGLALTTVWQETIKSDLLRANLQMSDADMVAFIIKDLAEGRNFEGVLREARSLKDSTIEDESIFIFLAVAVNTYAYGNFARDLELDKDQEQEQSTETIAVTNESDHPTTVKREKREVASTTKEPPKNISKQSFLELVTTGIIRSYGTVQVAYGLQIKPEFPKVKANRSSLNLLTPSTVNSNRMSQLIPTQPMATKTITHILTASRERSDKINQPKVFNQQNKQELERNRNN</sequence>
<evidence type="ECO:0000313" key="2">
    <source>
        <dbReference type="EMBL" id="OTP12020.1"/>
    </source>
</evidence>
<gene>
    <name evidence="2" type="ORF">A5844_000235</name>
</gene>
<feature type="compositionally biased region" description="Polar residues" evidence="1">
    <location>
        <begin position="274"/>
        <end position="286"/>
    </location>
</feature>
<feature type="region of interest" description="Disordered" evidence="1">
    <location>
        <begin position="706"/>
        <end position="728"/>
    </location>
</feature>
<keyword evidence="3" id="KW-1185">Reference proteome</keyword>
<reference evidence="2 3" key="1">
    <citation type="submission" date="2017-05" db="EMBL/GenBank/DDBJ databases">
        <title>The Genome Sequence of Enterococcus sp. 10A9_DIV0425.</title>
        <authorList>
            <consortium name="The Broad Institute Genomics Platform"/>
            <consortium name="The Broad Institute Genomic Center for Infectious Diseases"/>
            <person name="Earl A."/>
            <person name="Manson A."/>
            <person name="Schwartman J."/>
            <person name="Gilmore M."/>
            <person name="Abouelleil A."/>
            <person name="Cao P."/>
            <person name="Chapman S."/>
            <person name="Cusick C."/>
            <person name="Shea T."/>
            <person name="Young S."/>
            <person name="Neafsey D."/>
            <person name="Nusbaum C."/>
            <person name="Birren B."/>
        </authorList>
    </citation>
    <scope>NUCLEOTIDE SEQUENCE [LARGE SCALE GENOMIC DNA]</scope>
    <source>
        <strain evidence="2 3">10A9_DIV0425</strain>
    </source>
</reference>
<evidence type="ECO:0000313" key="3">
    <source>
        <dbReference type="Proteomes" id="UP000194933"/>
    </source>
</evidence>
<feature type="region of interest" description="Disordered" evidence="1">
    <location>
        <begin position="270"/>
        <end position="304"/>
    </location>
</feature>
<dbReference type="AlphaFoldDB" id="A0A2C9XPB8"/>
<comment type="caution">
    <text evidence="2">The sequence shown here is derived from an EMBL/GenBank/DDBJ whole genome shotgun (WGS) entry which is preliminary data.</text>
</comment>
<dbReference type="EMBL" id="NGMO01000001">
    <property type="protein sequence ID" value="OTP12020.1"/>
    <property type="molecule type" value="Genomic_DNA"/>
</dbReference>
<organism evidence="2 3">
    <name type="scientific">Candidatus Enterococcus wittei</name>
    <dbReference type="NCBI Taxonomy" id="1987383"/>
    <lineage>
        <taxon>Bacteria</taxon>
        <taxon>Bacillati</taxon>
        <taxon>Bacillota</taxon>
        <taxon>Bacilli</taxon>
        <taxon>Lactobacillales</taxon>
        <taxon>Enterococcaceae</taxon>
        <taxon>Enterococcus</taxon>
    </lineage>
</organism>
<proteinExistence type="predicted"/>
<name>A0A2C9XPB8_9ENTE</name>
<feature type="compositionally biased region" description="Basic and acidic residues" evidence="1">
    <location>
        <begin position="706"/>
        <end position="720"/>
    </location>
</feature>
<protein>
    <submittedName>
        <fullName evidence="2">Uncharacterized protein</fullName>
    </submittedName>
</protein>
<evidence type="ECO:0000256" key="1">
    <source>
        <dbReference type="SAM" id="MobiDB-lite"/>
    </source>
</evidence>
<dbReference type="Proteomes" id="UP000194933">
    <property type="component" value="Unassembled WGS sequence"/>
</dbReference>